<organism evidence="14 15">
    <name type="scientific">Hydrogenophaga borbori</name>
    <dbReference type="NCBI Taxonomy" id="2294117"/>
    <lineage>
        <taxon>Bacteria</taxon>
        <taxon>Pseudomonadati</taxon>
        <taxon>Pseudomonadota</taxon>
        <taxon>Betaproteobacteria</taxon>
        <taxon>Burkholderiales</taxon>
        <taxon>Comamonadaceae</taxon>
        <taxon>Hydrogenophaga</taxon>
    </lineage>
</organism>
<dbReference type="PANTHER" id="PTHR43531">
    <property type="entry name" value="PROTEIN ICFG"/>
    <property type="match status" value="1"/>
</dbReference>
<protein>
    <submittedName>
        <fullName evidence="14">PAS domain S-box protein</fullName>
    </submittedName>
</protein>
<keyword evidence="6" id="KW-0812">Transmembrane</keyword>
<evidence type="ECO:0000259" key="12">
    <source>
        <dbReference type="PROSITE" id="PS50112"/>
    </source>
</evidence>
<evidence type="ECO:0000256" key="6">
    <source>
        <dbReference type="ARBA" id="ARBA00022692"/>
    </source>
</evidence>
<feature type="domain" description="HAMP" evidence="13">
    <location>
        <begin position="214"/>
        <end position="266"/>
    </location>
</feature>
<dbReference type="InterPro" id="IPR000014">
    <property type="entry name" value="PAS"/>
</dbReference>
<dbReference type="InterPro" id="IPR013655">
    <property type="entry name" value="PAS_fold_3"/>
</dbReference>
<dbReference type="InterPro" id="IPR035965">
    <property type="entry name" value="PAS-like_dom_sf"/>
</dbReference>
<dbReference type="CDD" id="cd00130">
    <property type="entry name" value="PAS"/>
    <property type="match status" value="1"/>
</dbReference>
<dbReference type="PROSITE" id="PS50111">
    <property type="entry name" value="CHEMOTAXIS_TRANSDUC_2"/>
    <property type="match status" value="1"/>
</dbReference>
<dbReference type="Proteomes" id="UP000261931">
    <property type="component" value="Unassembled WGS sequence"/>
</dbReference>
<keyword evidence="2" id="KW-1003">Cell membrane</keyword>
<dbReference type="Pfam" id="PF00015">
    <property type="entry name" value="MCPsignal"/>
    <property type="match status" value="1"/>
</dbReference>
<dbReference type="PROSITE" id="PS50885">
    <property type="entry name" value="HAMP"/>
    <property type="match status" value="1"/>
</dbReference>
<evidence type="ECO:0000256" key="9">
    <source>
        <dbReference type="ARBA" id="ARBA00029447"/>
    </source>
</evidence>
<evidence type="ECO:0000256" key="8">
    <source>
        <dbReference type="ARBA" id="ARBA00023136"/>
    </source>
</evidence>
<dbReference type="GO" id="GO:0007165">
    <property type="term" value="P:signal transduction"/>
    <property type="evidence" value="ECO:0007669"/>
    <property type="project" value="UniProtKB-KW"/>
</dbReference>
<dbReference type="InterPro" id="IPR003660">
    <property type="entry name" value="HAMP_dom"/>
</dbReference>
<keyword evidence="10" id="KW-0807">Transducer</keyword>
<evidence type="ECO:0000256" key="5">
    <source>
        <dbReference type="ARBA" id="ARBA00022519"/>
    </source>
</evidence>
<gene>
    <name evidence="14" type="ORF">DY262_07975</name>
</gene>
<feature type="domain" description="PAS" evidence="12">
    <location>
        <begin position="25"/>
        <end position="60"/>
    </location>
</feature>
<dbReference type="Gene3D" id="3.30.450.20">
    <property type="entry name" value="PAS domain"/>
    <property type="match status" value="1"/>
</dbReference>
<dbReference type="EMBL" id="QVLS01000003">
    <property type="protein sequence ID" value="RFP80364.1"/>
    <property type="molecule type" value="Genomic_DNA"/>
</dbReference>
<dbReference type="PANTHER" id="PTHR43531:SF7">
    <property type="entry name" value="AEROTAXIS RECEPTOR"/>
    <property type="match status" value="1"/>
</dbReference>
<comment type="caution">
    <text evidence="14">The sequence shown here is derived from an EMBL/GenBank/DDBJ whole genome shotgun (WGS) entry which is preliminary data.</text>
</comment>
<accession>A0A372EM06</accession>
<evidence type="ECO:0000313" key="15">
    <source>
        <dbReference type="Proteomes" id="UP000261931"/>
    </source>
</evidence>
<keyword evidence="8" id="KW-0472">Membrane</keyword>
<keyword evidence="3" id="KW-0488">Methylation</keyword>
<evidence type="ECO:0000259" key="11">
    <source>
        <dbReference type="PROSITE" id="PS50111"/>
    </source>
</evidence>
<proteinExistence type="inferred from homology"/>
<evidence type="ECO:0000256" key="4">
    <source>
        <dbReference type="ARBA" id="ARBA00022500"/>
    </source>
</evidence>
<dbReference type="SMART" id="SM00304">
    <property type="entry name" value="HAMP"/>
    <property type="match status" value="1"/>
</dbReference>
<dbReference type="SUPFAM" id="SSF55785">
    <property type="entry name" value="PYP-like sensor domain (PAS domain)"/>
    <property type="match status" value="1"/>
</dbReference>
<evidence type="ECO:0000259" key="13">
    <source>
        <dbReference type="PROSITE" id="PS50885"/>
    </source>
</evidence>
<keyword evidence="15" id="KW-1185">Reference proteome</keyword>
<dbReference type="RefSeq" id="WP_116958398.1">
    <property type="nucleotide sequence ID" value="NZ_QVLS01000003.1"/>
</dbReference>
<dbReference type="FunFam" id="1.10.287.950:FF:000001">
    <property type="entry name" value="Methyl-accepting chemotaxis sensory transducer"/>
    <property type="match status" value="1"/>
</dbReference>
<keyword evidence="7" id="KW-1133">Transmembrane helix</keyword>
<dbReference type="FunFam" id="3.30.450.20:FF:000046">
    <property type="entry name" value="Aerotaxis sensor receptor"/>
    <property type="match status" value="1"/>
</dbReference>
<dbReference type="NCBIfam" id="TIGR00229">
    <property type="entry name" value="sensory_box"/>
    <property type="match status" value="1"/>
</dbReference>
<feature type="domain" description="Methyl-accepting transducer" evidence="11">
    <location>
        <begin position="271"/>
        <end position="500"/>
    </location>
</feature>
<dbReference type="AlphaFoldDB" id="A0A372EM06"/>
<evidence type="ECO:0000256" key="10">
    <source>
        <dbReference type="PROSITE-ProRule" id="PRU00284"/>
    </source>
</evidence>
<reference evidence="14 15" key="1">
    <citation type="submission" date="2018-08" db="EMBL/GenBank/DDBJ databases">
        <title>Hydrogenophaga sp. LA-38 isolated from sludge.</title>
        <authorList>
            <person name="Im W.-T."/>
        </authorList>
    </citation>
    <scope>NUCLEOTIDE SEQUENCE [LARGE SCALE GENOMIC DNA]</scope>
    <source>
        <strain evidence="14 15">LA-38</strain>
    </source>
</reference>
<dbReference type="SUPFAM" id="SSF58104">
    <property type="entry name" value="Methyl-accepting chemotaxis protein (MCP) signaling domain"/>
    <property type="match status" value="1"/>
</dbReference>
<dbReference type="InterPro" id="IPR051310">
    <property type="entry name" value="MCP_chemotaxis"/>
</dbReference>
<keyword evidence="5" id="KW-0997">Cell inner membrane</keyword>
<comment type="subcellular location">
    <subcellularLocation>
        <location evidence="1">Cell inner membrane</location>
        <topology evidence="1">Multi-pass membrane protein</topology>
    </subcellularLocation>
</comment>
<dbReference type="GO" id="GO:0004888">
    <property type="term" value="F:transmembrane signaling receptor activity"/>
    <property type="evidence" value="ECO:0007669"/>
    <property type="project" value="InterPro"/>
</dbReference>
<dbReference type="SMART" id="SM00283">
    <property type="entry name" value="MA"/>
    <property type="match status" value="1"/>
</dbReference>
<dbReference type="CDD" id="cd11386">
    <property type="entry name" value="MCP_signal"/>
    <property type="match status" value="1"/>
</dbReference>
<dbReference type="PRINTS" id="PR00260">
    <property type="entry name" value="CHEMTRNSDUCR"/>
</dbReference>
<dbReference type="PROSITE" id="PS50112">
    <property type="entry name" value="PAS"/>
    <property type="match status" value="1"/>
</dbReference>
<comment type="similarity">
    <text evidence="9">Belongs to the methyl-accepting chemotaxis (MCP) protein family.</text>
</comment>
<dbReference type="InterPro" id="IPR004090">
    <property type="entry name" value="Chemotax_Me-accpt_rcpt"/>
</dbReference>
<evidence type="ECO:0000256" key="1">
    <source>
        <dbReference type="ARBA" id="ARBA00004429"/>
    </source>
</evidence>
<evidence type="ECO:0000256" key="3">
    <source>
        <dbReference type="ARBA" id="ARBA00022481"/>
    </source>
</evidence>
<dbReference type="Pfam" id="PF08447">
    <property type="entry name" value="PAS_3"/>
    <property type="match status" value="1"/>
</dbReference>
<dbReference type="GO" id="GO:0005886">
    <property type="term" value="C:plasma membrane"/>
    <property type="evidence" value="ECO:0007669"/>
    <property type="project" value="UniProtKB-SubCell"/>
</dbReference>
<dbReference type="InterPro" id="IPR004089">
    <property type="entry name" value="MCPsignal_dom"/>
</dbReference>
<evidence type="ECO:0000256" key="2">
    <source>
        <dbReference type="ARBA" id="ARBA00022475"/>
    </source>
</evidence>
<dbReference type="Gene3D" id="1.10.287.950">
    <property type="entry name" value="Methyl-accepting chemotaxis protein"/>
    <property type="match status" value="1"/>
</dbReference>
<name>A0A372EM06_9BURK</name>
<keyword evidence="4" id="KW-0145">Chemotaxis</keyword>
<evidence type="ECO:0000313" key="14">
    <source>
        <dbReference type="EMBL" id="RFP80364.1"/>
    </source>
</evidence>
<sequence length="514" mass="54844">MRVNLPVSQREYPLAERMTLLSTTDTDSRITYVNEAFVTVSGFSRDELLGQPHNLVRHPDMPVQAFEDMWLTLRRGQAWSALVKNRRKDGDHYWVRANVTPLHRDGRLSGYLSVRTTPSRAEIDEAEHWYARFREGRAAGRGFRQGLLVRTGPLAWLDWERTLSTGARAALPLALCAAAGWAPLLAGVPAGAGALVLLAAQASALALGLAWYRAQFGRPLRELGEYAQALSCGQMPPPHTARRLDAIGRLQRSLNQAAQNMKALVDDVGIRAARVAAASQQIATGNDDLNHRTDQAAASLRQTAASMDELSGSIQRNTRAAQLAAARVREASEVALAGGHAVKDVVGTMDGIARSSQRMGEIIGVIDAIAFQTNILALNAAVEAARAGEQGRGFAVVAAEVRGLAQRSADAAHEIRALIAQAIDTVEAGVRKVDAAGETISRTSGRVSDAHALIDEMGAAATHQASRVAEVGQAMAELDQVTARNAALVEELLAAAHSLRGEASRLDAAVGVFA</sequence>
<evidence type="ECO:0000256" key="7">
    <source>
        <dbReference type="ARBA" id="ARBA00022989"/>
    </source>
</evidence>
<dbReference type="GO" id="GO:0052131">
    <property type="term" value="P:positive aerotaxis"/>
    <property type="evidence" value="ECO:0007669"/>
    <property type="project" value="UniProtKB-ARBA"/>
</dbReference>